<evidence type="ECO:0000256" key="1">
    <source>
        <dbReference type="PROSITE-ProRule" id="PRU00285"/>
    </source>
</evidence>
<dbReference type="CDD" id="cd06464">
    <property type="entry name" value="ACD_sHsps-like"/>
    <property type="match status" value="1"/>
</dbReference>
<dbReference type="PROSITE" id="PS01031">
    <property type="entry name" value="SHSP"/>
    <property type="match status" value="1"/>
</dbReference>
<dbReference type="InterPro" id="IPR002068">
    <property type="entry name" value="A-crystallin/Hsp20_dom"/>
</dbReference>
<dbReference type="Pfam" id="PF00011">
    <property type="entry name" value="HSP20"/>
    <property type="match status" value="1"/>
</dbReference>
<dbReference type="PANTHER" id="PTHR11527">
    <property type="entry name" value="HEAT-SHOCK PROTEIN 20 FAMILY MEMBER"/>
    <property type="match status" value="1"/>
</dbReference>
<protein>
    <submittedName>
        <fullName evidence="4">Hsp20/alpha crystallin family protein</fullName>
    </submittedName>
</protein>
<proteinExistence type="inferred from homology"/>
<dbReference type="Gene3D" id="2.60.40.790">
    <property type="match status" value="1"/>
</dbReference>
<dbReference type="EMBL" id="JBHSTE010000004">
    <property type="protein sequence ID" value="MFC6333384.1"/>
    <property type="molecule type" value="Genomic_DNA"/>
</dbReference>
<comment type="similarity">
    <text evidence="1 2">Belongs to the small heat shock protein (HSP20) family.</text>
</comment>
<accession>A0ABW1V7E8</accession>
<evidence type="ECO:0000313" key="5">
    <source>
        <dbReference type="Proteomes" id="UP001596233"/>
    </source>
</evidence>
<dbReference type="RefSeq" id="WP_379234813.1">
    <property type="nucleotide sequence ID" value="NZ_JBHSTE010000004.1"/>
</dbReference>
<dbReference type="InterPro" id="IPR031107">
    <property type="entry name" value="Small_HSP"/>
</dbReference>
<dbReference type="Proteomes" id="UP001596233">
    <property type="component" value="Unassembled WGS sequence"/>
</dbReference>
<evidence type="ECO:0000256" key="2">
    <source>
        <dbReference type="RuleBase" id="RU003616"/>
    </source>
</evidence>
<reference evidence="5" key="1">
    <citation type="journal article" date="2019" name="Int. J. Syst. Evol. Microbiol.">
        <title>The Global Catalogue of Microorganisms (GCM) 10K type strain sequencing project: providing services to taxonomists for standard genome sequencing and annotation.</title>
        <authorList>
            <consortium name="The Broad Institute Genomics Platform"/>
            <consortium name="The Broad Institute Genome Sequencing Center for Infectious Disease"/>
            <person name="Wu L."/>
            <person name="Ma J."/>
        </authorList>
    </citation>
    <scope>NUCLEOTIDE SEQUENCE [LARGE SCALE GENOMIC DNA]</scope>
    <source>
        <strain evidence="5">PCU 280</strain>
    </source>
</reference>
<gene>
    <name evidence="4" type="ORF">ACFP56_12215</name>
</gene>
<dbReference type="InterPro" id="IPR008978">
    <property type="entry name" value="HSP20-like_chaperone"/>
</dbReference>
<evidence type="ECO:0000313" key="4">
    <source>
        <dbReference type="EMBL" id="MFC6333384.1"/>
    </source>
</evidence>
<dbReference type="SUPFAM" id="SSF49764">
    <property type="entry name" value="HSP20-like chaperones"/>
    <property type="match status" value="1"/>
</dbReference>
<name>A0ABW1V7E8_9BACL</name>
<evidence type="ECO:0000259" key="3">
    <source>
        <dbReference type="PROSITE" id="PS01031"/>
    </source>
</evidence>
<comment type="caution">
    <text evidence="4">The sequence shown here is derived from an EMBL/GenBank/DDBJ whole genome shotgun (WGS) entry which is preliminary data.</text>
</comment>
<feature type="domain" description="SHSP" evidence="3">
    <location>
        <begin position="30"/>
        <end position="145"/>
    </location>
</feature>
<sequence>MALGPYDPFRQLSKFRKEIDSWFQEMPLSLGRDQFFGGVRIDVYETANEVVASCDLPGIVSKDDITIKIDRNVLHIAGTVKRFNDIQDEQIHRQERFVGSFQRSVTLPCAVSQDDIKAVYKNGVLEVRMPKSQDSTSNRIEVEFD</sequence>
<organism evidence="4 5">
    <name type="scientific">Paenibacillus septentrionalis</name>
    <dbReference type="NCBI Taxonomy" id="429342"/>
    <lineage>
        <taxon>Bacteria</taxon>
        <taxon>Bacillati</taxon>
        <taxon>Bacillota</taxon>
        <taxon>Bacilli</taxon>
        <taxon>Bacillales</taxon>
        <taxon>Paenibacillaceae</taxon>
        <taxon>Paenibacillus</taxon>
    </lineage>
</organism>
<keyword evidence="5" id="KW-1185">Reference proteome</keyword>